<proteinExistence type="predicted"/>
<name>A0A0L6UQC5_9BASI</name>
<dbReference type="STRING" id="27349.A0A0L6UQC5"/>
<sequence length="340" mass="38510">MSRIPKKSKEDEDLNPHLCPMANKKGLYVIHFPLSDLKTAKTICAIVSVWASSTQIWNSVVFLGMWHNRKYQQSSSLHLSHNLLENSPCGAQSPHYSSRKGHQIEILLIFQDSSVSKMGIHSLDQHFIEIYLADDLSYIKNQFLHWPISNLHLCLSYLSGDDVLQWGSADQVSHNRDVQTGANPLSKDHLHEDEPSIFFGGHSKKCETGVLCSNSFLHLIIPLRGLENSKKDIIKQIDLSKIQFFSKLQIMDGDLGIALNLESLRQRKPSGHPENSLSNMFMLLVASHTLWNISPSFWRQAKKKKDWSALLLTNVHNTTHLLVAVEGQFHHSETAPRSLV</sequence>
<dbReference type="AlphaFoldDB" id="A0A0L6UQC5"/>
<dbReference type="EMBL" id="LAVV01009759">
    <property type="protein sequence ID" value="KNZ50040.1"/>
    <property type="molecule type" value="Genomic_DNA"/>
</dbReference>
<evidence type="ECO:0000313" key="2">
    <source>
        <dbReference type="Proteomes" id="UP000037035"/>
    </source>
</evidence>
<organism evidence="1 2">
    <name type="scientific">Puccinia sorghi</name>
    <dbReference type="NCBI Taxonomy" id="27349"/>
    <lineage>
        <taxon>Eukaryota</taxon>
        <taxon>Fungi</taxon>
        <taxon>Dikarya</taxon>
        <taxon>Basidiomycota</taxon>
        <taxon>Pucciniomycotina</taxon>
        <taxon>Pucciniomycetes</taxon>
        <taxon>Pucciniales</taxon>
        <taxon>Pucciniaceae</taxon>
        <taxon>Puccinia</taxon>
    </lineage>
</organism>
<keyword evidence="2" id="KW-1185">Reference proteome</keyword>
<evidence type="ECO:0000313" key="1">
    <source>
        <dbReference type="EMBL" id="KNZ50040.1"/>
    </source>
</evidence>
<protein>
    <submittedName>
        <fullName evidence="1">Uncharacterized protein</fullName>
    </submittedName>
</protein>
<accession>A0A0L6UQC5</accession>
<dbReference type="Proteomes" id="UP000037035">
    <property type="component" value="Unassembled WGS sequence"/>
</dbReference>
<reference evidence="1 2" key="1">
    <citation type="submission" date="2015-08" db="EMBL/GenBank/DDBJ databases">
        <title>Next Generation Sequencing and Analysis of the Genome of Puccinia sorghi L Schw, the Causal Agent of Maize Common Rust.</title>
        <authorList>
            <person name="Rochi L."/>
            <person name="Burguener G."/>
            <person name="Darino M."/>
            <person name="Turjanski A."/>
            <person name="Kreff E."/>
            <person name="Dieguez M.J."/>
            <person name="Sacco F."/>
        </authorList>
    </citation>
    <scope>NUCLEOTIDE SEQUENCE [LARGE SCALE GENOMIC DNA]</scope>
    <source>
        <strain evidence="1 2">RO10H11247</strain>
    </source>
</reference>
<dbReference type="VEuPathDB" id="FungiDB:VP01_4631g1"/>
<gene>
    <name evidence="1" type="ORF">VP01_4631g1</name>
</gene>
<comment type="caution">
    <text evidence="1">The sequence shown here is derived from an EMBL/GenBank/DDBJ whole genome shotgun (WGS) entry which is preliminary data.</text>
</comment>